<protein>
    <submittedName>
        <fullName evidence="11">Acyl-CoA dehydrogenase NM domain-like protein</fullName>
    </submittedName>
</protein>
<dbReference type="InterPro" id="IPR036400">
    <property type="entry name" value="Cyt_B5-like_heme/steroid_sf"/>
</dbReference>
<dbReference type="Pfam" id="PF00173">
    <property type="entry name" value="Cyt-b5"/>
    <property type="match status" value="1"/>
</dbReference>
<feature type="domain" description="Cytochrome b5 heme-binding" evidence="10">
    <location>
        <begin position="1"/>
        <end position="65"/>
    </location>
</feature>
<keyword evidence="5 9" id="KW-0479">Metal-binding</keyword>
<evidence type="ECO:0000256" key="8">
    <source>
        <dbReference type="ARBA" id="ARBA00023004"/>
    </source>
</evidence>
<dbReference type="AlphaFoldDB" id="A0A1Y2CJI9"/>
<dbReference type="STRING" id="329046.A0A1Y2CJI9"/>
<dbReference type="Pfam" id="PF02770">
    <property type="entry name" value="Acyl-CoA_dh_M"/>
    <property type="match status" value="1"/>
</dbReference>
<dbReference type="Gene3D" id="2.40.110.10">
    <property type="entry name" value="Butyryl-CoA Dehydrogenase, subunit A, domain 2"/>
    <property type="match status" value="1"/>
</dbReference>
<dbReference type="Gene3D" id="3.10.120.10">
    <property type="entry name" value="Cytochrome b5-like heme/steroid binding domain"/>
    <property type="match status" value="1"/>
</dbReference>
<evidence type="ECO:0000256" key="1">
    <source>
        <dbReference type="ARBA" id="ARBA00001974"/>
    </source>
</evidence>
<organism evidence="11 12">
    <name type="scientific">Rhizoclosmatium globosum</name>
    <dbReference type="NCBI Taxonomy" id="329046"/>
    <lineage>
        <taxon>Eukaryota</taxon>
        <taxon>Fungi</taxon>
        <taxon>Fungi incertae sedis</taxon>
        <taxon>Chytridiomycota</taxon>
        <taxon>Chytridiomycota incertae sedis</taxon>
        <taxon>Chytridiomycetes</taxon>
        <taxon>Chytridiales</taxon>
        <taxon>Chytriomycetaceae</taxon>
        <taxon>Rhizoclosmatium</taxon>
    </lineage>
</organism>
<dbReference type="GO" id="GO:0020037">
    <property type="term" value="F:heme binding"/>
    <property type="evidence" value="ECO:0007669"/>
    <property type="project" value="UniProtKB-UniRule"/>
</dbReference>
<comment type="caution">
    <text evidence="11">The sequence shown here is derived from an EMBL/GenBank/DDBJ whole genome shotgun (WGS) entry which is preliminary data.</text>
</comment>
<dbReference type="SMART" id="SM01117">
    <property type="entry name" value="Cyt-b5"/>
    <property type="match status" value="1"/>
</dbReference>
<dbReference type="Proteomes" id="UP000193642">
    <property type="component" value="Unassembled WGS sequence"/>
</dbReference>
<dbReference type="InterPro" id="IPR013786">
    <property type="entry name" value="AcylCoA_DH/ox_N"/>
</dbReference>
<evidence type="ECO:0000313" key="12">
    <source>
        <dbReference type="Proteomes" id="UP000193642"/>
    </source>
</evidence>
<dbReference type="Pfam" id="PF02771">
    <property type="entry name" value="Acyl-CoA_dh_N"/>
    <property type="match status" value="1"/>
</dbReference>
<dbReference type="GO" id="GO:0005737">
    <property type="term" value="C:cytoplasm"/>
    <property type="evidence" value="ECO:0007669"/>
    <property type="project" value="TreeGrafter"/>
</dbReference>
<dbReference type="EMBL" id="MCGO01000016">
    <property type="protein sequence ID" value="ORY46485.1"/>
    <property type="molecule type" value="Genomic_DNA"/>
</dbReference>
<dbReference type="InterPro" id="IPR046373">
    <property type="entry name" value="Acyl-CoA_Oxase/DH_mid-dom_sf"/>
</dbReference>
<dbReference type="InterPro" id="IPR050741">
    <property type="entry name" value="Acyl-CoA_dehydrogenase"/>
</dbReference>
<dbReference type="InterPro" id="IPR001199">
    <property type="entry name" value="Cyt_B5-like_heme/steroid-bd"/>
</dbReference>
<dbReference type="Pfam" id="PF00441">
    <property type="entry name" value="Acyl-CoA_dh_1"/>
    <property type="match status" value="1"/>
</dbReference>
<evidence type="ECO:0000256" key="6">
    <source>
        <dbReference type="ARBA" id="ARBA00022827"/>
    </source>
</evidence>
<dbReference type="SUPFAM" id="SSF47203">
    <property type="entry name" value="Acyl-CoA dehydrogenase C-terminal domain-like"/>
    <property type="match status" value="1"/>
</dbReference>
<evidence type="ECO:0000313" key="11">
    <source>
        <dbReference type="EMBL" id="ORY46485.1"/>
    </source>
</evidence>
<evidence type="ECO:0000256" key="4">
    <source>
        <dbReference type="ARBA" id="ARBA00022630"/>
    </source>
</evidence>
<dbReference type="InterPro" id="IPR006091">
    <property type="entry name" value="Acyl-CoA_Oxase/DH_mid-dom"/>
</dbReference>
<dbReference type="GO" id="GO:0046872">
    <property type="term" value="F:metal ion binding"/>
    <property type="evidence" value="ECO:0007669"/>
    <property type="project" value="UniProtKB-UniRule"/>
</dbReference>
<dbReference type="OrthoDB" id="10254877at2759"/>
<dbReference type="GO" id="GO:0033539">
    <property type="term" value="P:fatty acid beta-oxidation using acyl-CoA dehydrogenase"/>
    <property type="evidence" value="ECO:0007669"/>
    <property type="project" value="TreeGrafter"/>
</dbReference>
<keyword evidence="8 9" id="KW-0408">Iron</keyword>
<dbReference type="InterPro" id="IPR037069">
    <property type="entry name" value="AcylCoA_DH/ox_N_sf"/>
</dbReference>
<dbReference type="Gene3D" id="1.20.140.10">
    <property type="entry name" value="Butyryl-CoA Dehydrogenase, subunit A, domain 3"/>
    <property type="match status" value="1"/>
</dbReference>
<dbReference type="InterPro" id="IPR036250">
    <property type="entry name" value="AcylCo_DH-like_C"/>
</dbReference>
<proteinExistence type="inferred from homology"/>
<comment type="similarity">
    <text evidence="9">Belongs to the cytochrome b5 family.</text>
</comment>
<keyword evidence="7" id="KW-0560">Oxidoreductase</keyword>
<sequence>MKRITPAELSKHNTVSDAWLSIDGLVFDVTDFLEGHPGGRRVMLPFLGKDATAEFRRFHNPKLRRAWLCRGFGCGFEFEGGVRGPSLDQGWKSPYYKESHHRVRAWARDLVDRELMPYIHEWDTAGEVPISVYRKMGELGLLSCMIGVFPWPDYAPNPPPAGVNPAEWDMFHELVVTDELNRIASVGINQFFWKELLIKPCLSGQKNIALGITEPYAGSDVANILTTATKTPDGKHYVLNGEKKWITTGNWAENGGISLILVDRTTPGFSSRPVPCQGCRGSGTAYLMMEDCKVPVENLIGKENQGFSYIMKNFNHERLSGTIATVRLARVCYEEAFVYAHKRRTFGKILFEHGVIRNKLGHMLRQIEATQAWVEFICYQLTQMSKEDALHKMGGPTALLKAQTTQVLEYCAREASQILGGVSYTKGGLGEKVERIYRDVRGLAIPGGSEEIMLDLGVRQAQKMSESFGAKL</sequence>
<dbReference type="PANTHER" id="PTHR48083">
    <property type="entry name" value="MEDIUM-CHAIN SPECIFIC ACYL-COA DEHYDROGENASE, MITOCHONDRIAL-RELATED"/>
    <property type="match status" value="1"/>
</dbReference>
<evidence type="ECO:0000256" key="2">
    <source>
        <dbReference type="ARBA" id="ARBA00009347"/>
    </source>
</evidence>
<dbReference type="Gene3D" id="1.10.540.10">
    <property type="entry name" value="Acyl-CoA dehydrogenase/oxidase, N-terminal domain"/>
    <property type="match status" value="1"/>
</dbReference>
<evidence type="ECO:0000259" key="10">
    <source>
        <dbReference type="PROSITE" id="PS50255"/>
    </source>
</evidence>
<comment type="similarity">
    <text evidence="2">Belongs to the acyl-CoA dehydrogenase family.</text>
</comment>
<dbReference type="InterPro" id="IPR009075">
    <property type="entry name" value="AcylCo_DH/oxidase_C"/>
</dbReference>
<dbReference type="SUPFAM" id="SSF56645">
    <property type="entry name" value="Acyl-CoA dehydrogenase NM domain-like"/>
    <property type="match status" value="1"/>
</dbReference>
<dbReference type="PROSITE" id="PS00191">
    <property type="entry name" value="CYTOCHROME_B5_1"/>
    <property type="match status" value="1"/>
</dbReference>
<evidence type="ECO:0000256" key="3">
    <source>
        <dbReference type="ARBA" id="ARBA00022617"/>
    </source>
</evidence>
<evidence type="ECO:0000256" key="7">
    <source>
        <dbReference type="ARBA" id="ARBA00023002"/>
    </source>
</evidence>
<name>A0A1Y2CJI9_9FUNG</name>
<dbReference type="GO" id="GO:0003995">
    <property type="term" value="F:acyl-CoA dehydrogenase activity"/>
    <property type="evidence" value="ECO:0007669"/>
    <property type="project" value="TreeGrafter"/>
</dbReference>
<keyword evidence="12" id="KW-1185">Reference proteome</keyword>
<keyword evidence="3 9" id="KW-0349">Heme</keyword>
<dbReference type="InterPro" id="IPR018506">
    <property type="entry name" value="Cyt_B5_heme-BS"/>
</dbReference>
<evidence type="ECO:0000256" key="9">
    <source>
        <dbReference type="RuleBase" id="RU362121"/>
    </source>
</evidence>
<dbReference type="PANTHER" id="PTHR48083:SF28">
    <property type="entry name" value="ACYL-COA DEHYDROGENASE FAMILY PROTEIN (AFU_ORTHOLOGUE AFUA_6G10880)-RELATED"/>
    <property type="match status" value="1"/>
</dbReference>
<accession>A0A1Y2CJI9</accession>
<dbReference type="SUPFAM" id="SSF55856">
    <property type="entry name" value="Cytochrome b5-like heme/steroid binding domain"/>
    <property type="match status" value="1"/>
</dbReference>
<dbReference type="PROSITE" id="PS50255">
    <property type="entry name" value="CYTOCHROME_B5_2"/>
    <property type="match status" value="1"/>
</dbReference>
<dbReference type="InterPro" id="IPR009100">
    <property type="entry name" value="AcylCoA_DH/oxidase_NM_dom_sf"/>
</dbReference>
<keyword evidence="4" id="KW-0285">Flavoprotein</keyword>
<dbReference type="GO" id="GO:0050660">
    <property type="term" value="F:flavin adenine dinucleotide binding"/>
    <property type="evidence" value="ECO:0007669"/>
    <property type="project" value="InterPro"/>
</dbReference>
<evidence type="ECO:0000256" key="5">
    <source>
        <dbReference type="ARBA" id="ARBA00022723"/>
    </source>
</evidence>
<reference evidence="11 12" key="1">
    <citation type="submission" date="2016-07" db="EMBL/GenBank/DDBJ databases">
        <title>Pervasive Adenine N6-methylation of Active Genes in Fungi.</title>
        <authorList>
            <consortium name="DOE Joint Genome Institute"/>
            <person name="Mondo S.J."/>
            <person name="Dannebaum R.O."/>
            <person name="Kuo R.C."/>
            <person name="Labutti K."/>
            <person name="Haridas S."/>
            <person name="Kuo A."/>
            <person name="Salamov A."/>
            <person name="Ahrendt S.R."/>
            <person name="Lipzen A."/>
            <person name="Sullivan W."/>
            <person name="Andreopoulos W.B."/>
            <person name="Clum A."/>
            <person name="Lindquist E."/>
            <person name="Daum C."/>
            <person name="Ramamoorthy G.K."/>
            <person name="Gryganskyi A."/>
            <person name="Culley D."/>
            <person name="Magnuson J.K."/>
            <person name="James T.Y."/>
            <person name="O'Malley M.A."/>
            <person name="Stajich J.E."/>
            <person name="Spatafora J.W."/>
            <person name="Visel A."/>
            <person name="Grigoriev I.V."/>
        </authorList>
    </citation>
    <scope>NUCLEOTIDE SEQUENCE [LARGE SCALE GENOMIC DNA]</scope>
    <source>
        <strain evidence="11 12">JEL800</strain>
    </source>
</reference>
<keyword evidence="6" id="KW-0274">FAD</keyword>
<comment type="cofactor">
    <cofactor evidence="1">
        <name>FAD</name>
        <dbReference type="ChEBI" id="CHEBI:57692"/>
    </cofactor>
</comment>
<gene>
    <name evidence="11" type="ORF">BCR33DRAFT_757823</name>
</gene>